<dbReference type="InterPro" id="IPR005370">
    <property type="entry name" value="UPF0180"/>
</dbReference>
<reference evidence="1" key="1">
    <citation type="submission" date="2023-06" db="EMBL/GenBank/DDBJ databases">
        <title>A Treasure from Seagulls: Isolation and Description of Aciduricobacillus qingdaonensis gen. nov., sp. nov., a Rare Obligately Uric Acid-utilizing Member in the Family Bacillaceae.</title>
        <authorList>
            <person name="Liu W."/>
            <person name="Wang B."/>
        </authorList>
    </citation>
    <scope>NUCLEOTIDE SEQUENCE</scope>
    <source>
        <strain evidence="1">44XB</strain>
    </source>
</reference>
<organism evidence="1 2">
    <name type="scientific">Aciduricibacillus chroicocephali</name>
    <dbReference type="NCBI Taxonomy" id="3054939"/>
    <lineage>
        <taxon>Bacteria</taxon>
        <taxon>Bacillati</taxon>
        <taxon>Bacillota</taxon>
        <taxon>Bacilli</taxon>
        <taxon>Bacillales</taxon>
        <taxon>Bacillaceae</taxon>
        <taxon>Aciduricibacillus</taxon>
    </lineage>
</organism>
<dbReference type="RefSeq" id="WP_348028578.1">
    <property type="nucleotide sequence ID" value="NZ_CP129113.1"/>
</dbReference>
<evidence type="ECO:0000313" key="2">
    <source>
        <dbReference type="Proteomes" id="UP001180087"/>
    </source>
</evidence>
<evidence type="ECO:0000313" key="1">
    <source>
        <dbReference type="EMBL" id="WLV24991.1"/>
    </source>
</evidence>
<sequence length="79" mass="9042">MAKIAVEEPFDDIQKALEEKGHEVKMFIDNNEIKNVDLGVVRHMNEFDEGDSEVPFVIAHGKSVDDVVNEVEQRLSRFN</sequence>
<keyword evidence="2" id="KW-1185">Reference proteome</keyword>
<dbReference type="Proteomes" id="UP001180087">
    <property type="component" value="Chromosome"/>
</dbReference>
<proteinExistence type="predicted"/>
<dbReference type="EMBL" id="CP129113">
    <property type="protein sequence ID" value="WLV24991.1"/>
    <property type="molecule type" value="Genomic_DNA"/>
</dbReference>
<gene>
    <name evidence="1" type="ORF">QR721_01770</name>
</gene>
<name>A0ABY9KW80_9BACI</name>
<dbReference type="Pfam" id="PF03698">
    <property type="entry name" value="UPF0180"/>
    <property type="match status" value="1"/>
</dbReference>
<accession>A0ABY9KW80</accession>
<protein>
    <submittedName>
        <fullName evidence="1">YkuS family protein</fullName>
    </submittedName>
</protein>